<dbReference type="AlphaFoldDB" id="A0A1H9WDV6"/>
<evidence type="ECO:0000313" key="11">
    <source>
        <dbReference type="Proteomes" id="UP000199051"/>
    </source>
</evidence>
<keyword evidence="2 6" id="KW-0645">Protease</keyword>
<dbReference type="InterPro" id="IPR015500">
    <property type="entry name" value="Peptidase_S8_subtilisin-rel"/>
</dbReference>
<dbReference type="InterPro" id="IPR023828">
    <property type="entry name" value="Peptidase_S8_Ser-AS"/>
</dbReference>
<evidence type="ECO:0000259" key="9">
    <source>
        <dbReference type="Pfam" id="PF00082"/>
    </source>
</evidence>
<evidence type="ECO:0000256" key="1">
    <source>
        <dbReference type="ARBA" id="ARBA00011073"/>
    </source>
</evidence>
<feature type="domain" description="Peptidase S8/S53" evidence="9">
    <location>
        <begin position="203"/>
        <end position="465"/>
    </location>
</feature>
<dbReference type="PRINTS" id="PR00723">
    <property type="entry name" value="SUBTILISIN"/>
</dbReference>
<evidence type="ECO:0000256" key="6">
    <source>
        <dbReference type="PROSITE-ProRule" id="PRU01240"/>
    </source>
</evidence>
<dbReference type="InterPro" id="IPR050131">
    <property type="entry name" value="Peptidase_S8_subtilisin-like"/>
</dbReference>
<feature type="active site" description="Charge relay system" evidence="5 6">
    <location>
        <position position="418"/>
    </location>
</feature>
<sequence>MSSGVELVWEMRPALVLLTVTASALLGLAVPAAHASTDAQRPTYLGSLTLITGDHVTLHKVGRRLVPAVEPGPGRVGIQFATAGTGDDLSVVPSDAWAPLQAGRVDRRLFDVATLLRDGYGDEDRADLPLIAPAAAPGTGMALSSVDAKAVRVPKAEVGAYWTQLSQSRAAGKVWLDGVRKPSLDVSVPLIGARGAWGAGWTGKGVPVAVLDTGIDGTHADVRKSIQASRDFTGEGGELADADGHGTHVASTLAGTGSVSAGKYVGVAPEAKLLIGKVCGGRGCAESAILAGMQWAVDSGAKVVNLSLGGTDTADLDPLEAAVNRLSDKALFVIAAGNDGGYGAETVASPASADAALAVGATDKSDQFAGFSSRGPRVGDAALKPEISAPGLNIVAARSKYSNLGTKKDRYTALSGTSMATPHVAGSAAIMVQRHPDWAPRQIKAALMGSAKRLDGPTAFDQGAGRVDIGRAVDQVGVTDPPAVSIGRQTWPHNDDQAITKKLSYVNTAAVPLVLRLSLAGGAPAGMFRLSATEVTVSARGRSEVEITVDTKVEASDTVHSAWVVAEGGVERITTPVAVDREPESYDLTVHTVNASGERSDSNFSLLFGVSANRYRPIWTVGGEGKVRVRKGTYHLDTVISAPTGDGRVTSRKVVEPNVAVSADTTVELTAADAKPIVIDFDRADVRSRVVGTGYGRRLPWGTLYAGVLGDTFERIFTTQRGGPIPDVVADVGGAFYVPDAAGGVEGAPVTYNLAWFQGGALPDGFTRHVADASLARVETTYRQVQTKRSGTKLWLVSEPEFQTGSGYGLPITLPLTRTEFHGASGEDWSAEFQQWRVVKGQVITESVSSGDVVKRTPGQTYREEWNTAAFGPALPKDGLAVRVNDTISIGVPMLTDSADRVGASLVDSAQTSLYREGELIGTSTEPGQGVWDVPEQAARYRIDATVERSAALSPRVQTSWSFTSVRPQPQSRKGGAILPLLAVRFAPVGLDPRNHAVGRTTQVGVSVGRQPQLGRVTLTQLTLSASFNDGITWVDVPVVDGVGSVVRPAGTAFVSLRAKAIDREGNEVEQTVIRAYGG</sequence>
<organism evidence="10 11">
    <name type="scientific">Actinokineospora terrae</name>
    <dbReference type="NCBI Taxonomy" id="155974"/>
    <lineage>
        <taxon>Bacteria</taxon>
        <taxon>Bacillati</taxon>
        <taxon>Actinomycetota</taxon>
        <taxon>Actinomycetes</taxon>
        <taxon>Pseudonocardiales</taxon>
        <taxon>Pseudonocardiaceae</taxon>
        <taxon>Actinokineospora</taxon>
    </lineage>
</organism>
<comment type="similarity">
    <text evidence="1 6 7">Belongs to the peptidase S8 family.</text>
</comment>
<dbReference type="SUPFAM" id="SSF52743">
    <property type="entry name" value="Subtilisin-like"/>
    <property type="match status" value="1"/>
</dbReference>
<dbReference type="GO" id="GO:0006508">
    <property type="term" value="P:proteolysis"/>
    <property type="evidence" value="ECO:0007669"/>
    <property type="project" value="UniProtKB-KW"/>
</dbReference>
<keyword evidence="11" id="KW-1185">Reference proteome</keyword>
<dbReference type="Pfam" id="PF00082">
    <property type="entry name" value="Peptidase_S8"/>
    <property type="match status" value="1"/>
</dbReference>
<dbReference type="PROSITE" id="PS00137">
    <property type="entry name" value="SUBTILASE_HIS"/>
    <property type="match status" value="1"/>
</dbReference>
<dbReference type="Proteomes" id="UP000199051">
    <property type="component" value="Unassembled WGS sequence"/>
</dbReference>
<dbReference type="InterPro" id="IPR036852">
    <property type="entry name" value="Peptidase_S8/S53_dom_sf"/>
</dbReference>
<protein>
    <submittedName>
        <fullName evidence="10">Subtilase family protein</fullName>
    </submittedName>
</protein>
<dbReference type="EMBL" id="FOGI01000010">
    <property type="protein sequence ID" value="SES32116.1"/>
    <property type="molecule type" value="Genomic_DNA"/>
</dbReference>
<dbReference type="GO" id="GO:0004252">
    <property type="term" value="F:serine-type endopeptidase activity"/>
    <property type="evidence" value="ECO:0007669"/>
    <property type="project" value="UniProtKB-UniRule"/>
</dbReference>
<dbReference type="InterPro" id="IPR022398">
    <property type="entry name" value="Peptidase_S8_His-AS"/>
</dbReference>
<evidence type="ECO:0000256" key="4">
    <source>
        <dbReference type="ARBA" id="ARBA00022825"/>
    </source>
</evidence>
<evidence type="ECO:0000256" key="2">
    <source>
        <dbReference type="ARBA" id="ARBA00022670"/>
    </source>
</evidence>
<evidence type="ECO:0000256" key="5">
    <source>
        <dbReference type="PIRSR" id="PIRSR615500-1"/>
    </source>
</evidence>
<proteinExistence type="inferred from homology"/>
<evidence type="ECO:0000256" key="7">
    <source>
        <dbReference type="RuleBase" id="RU003355"/>
    </source>
</evidence>
<evidence type="ECO:0000313" key="10">
    <source>
        <dbReference type="EMBL" id="SES32116.1"/>
    </source>
</evidence>
<dbReference type="PROSITE" id="PS00138">
    <property type="entry name" value="SUBTILASE_SER"/>
    <property type="match status" value="1"/>
</dbReference>
<dbReference type="PROSITE" id="PS51892">
    <property type="entry name" value="SUBTILASE"/>
    <property type="match status" value="1"/>
</dbReference>
<reference evidence="11" key="1">
    <citation type="submission" date="2016-10" db="EMBL/GenBank/DDBJ databases">
        <authorList>
            <person name="Varghese N."/>
            <person name="Submissions S."/>
        </authorList>
    </citation>
    <scope>NUCLEOTIDE SEQUENCE [LARGE SCALE GENOMIC DNA]</scope>
    <source>
        <strain evidence="11">DSM 44260</strain>
    </source>
</reference>
<feature type="active site" description="Charge relay system" evidence="5 6">
    <location>
        <position position="245"/>
    </location>
</feature>
<evidence type="ECO:0000256" key="8">
    <source>
        <dbReference type="SAM" id="SignalP"/>
    </source>
</evidence>
<gene>
    <name evidence="10" type="ORF">SAMN04487818_110114</name>
</gene>
<keyword evidence="8" id="KW-0732">Signal</keyword>
<feature type="active site" description="Charge relay system" evidence="5 6">
    <location>
        <position position="212"/>
    </location>
</feature>
<dbReference type="STRING" id="155974.SAMN04487818_110114"/>
<feature type="signal peptide" evidence="8">
    <location>
        <begin position="1"/>
        <end position="35"/>
    </location>
</feature>
<keyword evidence="4 6" id="KW-0720">Serine protease</keyword>
<dbReference type="PROSITE" id="PS00136">
    <property type="entry name" value="SUBTILASE_ASP"/>
    <property type="match status" value="1"/>
</dbReference>
<dbReference type="PANTHER" id="PTHR43806:SF11">
    <property type="entry name" value="CEREVISIN-RELATED"/>
    <property type="match status" value="1"/>
</dbReference>
<keyword evidence="3 6" id="KW-0378">Hydrolase</keyword>
<accession>A0A1H9WDV6</accession>
<evidence type="ECO:0000256" key="3">
    <source>
        <dbReference type="ARBA" id="ARBA00022801"/>
    </source>
</evidence>
<feature type="chain" id="PRO_5011629094" evidence="8">
    <location>
        <begin position="36"/>
        <end position="1079"/>
    </location>
</feature>
<dbReference type="Gene3D" id="3.40.50.200">
    <property type="entry name" value="Peptidase S8/S53 domain"/>
    <property type="match status" value="1"/>
</dbReference>
<dbReference type="InterPro" id="IPR023827">
    <property type="entry name" value="Peptidase_S8_Asp-AS"/>
</dbReference>
<name>A0A1H9WDV6_9PSEU</name>
<dbReference type="PANTHER" id="PTHR43806">
    <property type="entry name" value="PEPTIDASE S8"/>
    <property type="match status" value="1"/>
</dbReference>
<dbReference type="InterPro" id="IPR000209">
    <property type="entry name" value="Peptidase_S8/S53_dom"/>
</dbReference>